<dbReference type="EMBL" id="JARDXE010000029">
    <property type="protein sequence ID" value="MDE8649590.1"/>
    <property type="molecule type" value="Genomic_DNA"/>
</dbReference>
<comment type="similarity">
    <text evidence="1">Belongs to the universal stress protein A family.</text>
</comment>
<protein>
    <submittedName>
        <fullName evidence="5">Universal stress protein</fullName>
    </submittedName>
</protein>
<proteinExistence type="inferred from homology"/>
<feature type="domain" description="UspA" evidence="4">
    <location>
        <begin position="158"/>
        <end position="299"/>
    </location>
</feature>
<dbReference type="PANTHER" id="PTHR46268">
    <property type="entry name" value="STRESS RESPONSE PROTEIN NHAX"/>
    <property type="match status" value="1"/>
</dbReference>
<dbReference type="InterPro" id="IPR006015">
    <property type="entry name" value="Universal_stress_UspA"/>
</dbReference>
<dbReference type="PANTHER" id="PTHR46268:SF27">
    <property type="entry name" value="UNIVERSAL STRESS PROTEIN RV2623"/>
    <property type="match status" value="1"/>
</dbReference>
<evidence type="ECO:0000256" key="3">
    <source>
        <dbReference type="ARBA" id="ARBA00022840"/>
    </source>
</evidence>
<dbReference type="InterPro" id="IPR014729">
    <property type="entry name" value="Rossmann-like_a/b/a_fold"/>
</dbReference>
<evidence type="ECO:0000313" key="6">
    <source>
        <dbReference type="Proteomes" id="UP001217325"/>
    </source>
</evidence>
<dbReference type="GO" id="GO:0005524">
    <property type="term" value="F:ATP binding"/>
    <property type="evidence" value="ECO:0007669"/>
    <property type="project" value="UniProtKB-KW"/>
</dbReference>
<dbReference type="InterPro" id="IPR006016">
    <property type="entry name" value="UspA"/>
</dbReference>
<sequence>MNRGAPIVVGVDGSAPALSAVRWAAREAVLRTRPLHLLSVMPDEASTFGGAVKLGAPRFPDQRTVGRERLSTARSEALLSAATLGDRELQIVDKLRFGNGVETLLDESRTAAMLVVGSHGLNQFADAILGSVSAAVVLHSNVPVAVIRNVPNSKQPQMSGPIVVGIDGTENSEPAIAEAFETASLHGVELTAVHAWSDSDLTTVFRSDPDGVSLDWDTISTAEHAVLAERLAGWRQEYPDVAVRCVVVRDNPARQLEIESKSAQLVLVGRRGRGGFSSMLLGSTSRRLMHTASCPLLIMPSPTRQKDQNT</sequence>
<dbReference type="RefSeq" id="WP_076948964.1">
    <property type="nucleotide sequence ID" value="NZ_JAASHN010000012.1"/>
</dbReference>
<evidence type="ECO:0000259" key="4">
    <source>
        <dbReference type="Pfam" id="PF00582"/>
    </source>
</evidence>
<accession>A0AAW6LXB2</accession>
<name>A0AAW6LXB2_RHOSG</name>
<keyword evidence="3" id="KW-0067">ATP-binding</keyword>
<dbReference type="Proteomes" id="UP001217325">
    <property type="component" value="Unassembled WGS sequence"/>
</dbReference>
<organism evidence="5 6">
    <name type="scientific">Rhodococcus qingshengii</name>
    <dbReference type="NCBI Taxonomy" id="334542"/>
    <lineage>
        <taxon>Bacteria</taxon>
        <taxon>Bacillati</taxon>
        <taxon>Actinomycetota</taxon>
        <taxon>Actinomycetes</taxon>
        <taxon>Mycobacteriales</taxon>
        <taxon>Nocardiaceae</taxon>
        <taxon>Rhodococcus</taxon>
        <taxon>Rhodococcus erythropolis group</taxon>
    </lineage>
</organism>
<dbReference type="PRINTS" id="PR01438">
    <property type="entry name" value="UNVRSLSTRESS"/>
</dbReference>
<dbReference type="Gene3D" id="3.40.50.620">
    <property type="entry name" value="HUPs"/>
    <property type="match status" value="2"/>
</dbReference>
<keyword evidence="2" id="KW-0547">Nucleotide-binding</keyword>
<evidence type="ECO:0000256" key="1">
    <source>
        <dbReference type="ARBA" id="ARBA00008791"/>
    </source>
</evidence>
<dbReference type="AlphaFoldDB" id="A0AAW6LXB2"/>
<dbReference type="SUPFAM" id="SSF52402">
    <property type="entry name" value="Adenine nucleotide alpha hydrolases-like"/>
    <property type="match status" value="2"/>
</dbReference>
<feature type="domain" description="UspA" evidence="4">
    <location>
        <begin position="6"/>
        <end position="148"/>
    </location>
</feature>
<comment type="caution">
    <text evidence="5">The sequence shown here is derived from an EMBL/GenBank/DDBJ whole genome shotgun (WGS) entry which is preliminary data.</text>
</comment>
<reference evidence="5" key="1">
    <citation type="submission" date="2023-02" db="EMBL/GenBank/DDBJ databases">
        <title>A novel hydrolase synthesized by Rhodococcus erythropolis HQ is responsible for the detoxification of Zearalenone.</title>
        <authorList>
            <person name="Hu J."/>
            <person name="Xu J."/>
        </authorList>
    </citation>
    <scope>NUCLEOTIDE SEQUENCE</scope>
    <source>
        <strain evidence="5">HQ</strain>
    </source>
</reference>
<gene>
    <name evidence="5" type="ORF">PXH69_31945</name>
</gene>
<evidence type="ECO:0000256" key="2">
    <source>
        <dbReference type="ARBA" id="ARBA00022741"/>
    </source>
</evidence>
<dbReference type="Pfam" id="PF00582">
    <property type="entry name" value="Usp"/>
    <property type="match status" value="2"/>
</dbReference>
<evidence type="ECO:0000313" key="5">
    <source>
        <dbReference type="EMBL" id="MDE8649590.1"/>
    </source>
</evidence>